<dbReference type="CDD" id="cd14014">
    <property type="entry name" value="STKc_PknB_like"/>
    <property type="match status" value="1"/>
</dbReference>
<accession>A0A9X4BLX5</accession>
<dbReference type="PROSITE" id="PS50011">
    <property type="entry name" value="PROTEIN_KINASE_DOM"/>
    <property type="match status" value="1"/>
</dbReference>
<feature type="domain" description="Protein kinase" evidence="6">
    <location>
        <begin position="73"/>
        <end position="338"/>
    </location>
</feature>
<evidence type="ECO:0000313" key="7">
    <source>
        <dbReference type="EMBL" id="MDC8014729.1"/>
    </source>
</evidence>
<dbReference type="Pfam" id="PF13424">
    <property type="entry name" value="TPR_12"/>
    <property type="match status" value="3"/>
</dbReference>
<evidence type="ECO:0000259" key="6">
    <source>
        <dbReference type="PROSITE" id="PS50011"/>
    </source>
</evidence>
<dbReference type="SMART" id="SM00028">
    <property type="entry name" value="TPR"/>
    <property type="match status" value="7"/>
</dbReference>
<keyword evidence="1" id="KW-0808">Transferase</keyword>
<dbReference type="PANTHER" id="PTHR43289">
    <property type="entry name" value="MITOGEN-ACTIVATED PROTEIN KINASE KINASE KINASE 20-RELATED"/>
    <property type="match status" value="1"/>
</dbReference>
<sequence>MLRRLFEEVCDLPVDERRAHLAKSGADTALAAEVEALISSETRELKRVVAPVAALLHAMPETELGVGERIGAWRLVERLASGGMGAVYLAERADGHFTQQAAIKLLRGFPTADALARLAAERQMLAGLQHPHIARLIDGGATPGGQPYLVMEYVDGVQIDRSCRERGLDLPARLRLFRNVCRAVAFAHQRLIVHCDLKPSNVLVRADGAPVLLDFGIARALDLSREGAPGDAFFTPGYASPEQIDGAAVTVASDVYSLGLILFELVTGRKARLDAEDLTVTQLGRAERRPSELVAAGIPWRRALAGDLDAIVLRATAERPALRYASADALAEDVERFLDRKTVSARPQTFLYRYGRLVRRRWPLFAAGFAICTILALSSWRIVNERDRALAAEREAKVQAATAEQVSEFLSSVFEFANPEKNPQRRDVSAREMLDEGTRRIDATLADQPAVRARLYEVLGRAWEMLGQPERSIALYRQAADLWGSSGLARPDARADALSRAAVVLTNNDRDDEALVLAREALAIREAQVPPVEAELADSWNTLALVEVGLSQFDAAERDFERALDVRRRLGNEGSIAATLHNLGILYRERGEVDRAVEAFDRALAIKRRLHGSDKHPNVLITLENAAKNLSRNGRPTEAIPVLEHILAARREQDGFESRNVSLGHNELGSVLHDAGRFRDAAAHYREAMRIDLALGGPEDAAAARPLNNLASAFEDMGDYAAAEPLFRRSLAMRAASKTPNAVIIARAQANLARALLARGELAESKTLLDAALATRREKLGDGNIETVKSMLQLADWLRRSERYDEARRQIDATTETGAPLTPLFKAQRLQLLARIKRHGGDAAGGLADTVAAQEFMVTGWGERHPLTAAFMLDRAEAEFGAGNVPEASHWLDLAAPVLKEALAPVAPDLKRVAQLRDLISGSRRASR</sequence>
<dbReference type="PROSITE" id="PS50293">
    <property type="entry name" value="TPR_REGION"/>
    <property type="match status" value="1"/>
</dbReference>
<comment type="caution">
    <text evidence="7">The sequence shown here is derived from an EMBL/GenBank/DDBJ whole genome shotgun (WGS) entry which is preliminary data.</text>
</comment>
<keyword evidence="2" id="KW-0547">Nucleotide-binding</keyword>
<gene>
    <name evidence="7" type="ORF">OD750_019465</name>
</gene>
<dbReference type="SMART" id="SM00220">
    <property type="entry name" value="S_TKc"/>
    <property type="match status" value="1"/>
</dbReference>
<dbReference type="AlphaFoldDB" id="A0A9X4BLX5"/>
<dbReference type="PROSITE" id="PS00108">
    <property type="entry name" value="PROTEIN_KINASE_ST"/>
    <property type="match status" value="1"/>
</dbReference>
<dbReference type="PROSITE" id="PS50005">
    <property type="entry name" value="TPR"/>
    <property type="match status" value="1"/>
</dbReference>
<dbReference type="Gene3D" id="1.10.510.10">
    <property type="entry name" value="Transferase(Phosphotransferase) domain 1"/>
    <property type="match status" value="1"/>
</dbReference>
<keyword evidence="5" id="KW-0802">TPR repeat</keyword>
<dbReference type="InterPro" id="IPR011990">
    <property type="entry name" value="TPR-like_helical_dom_sf"/>
</dbReference>
<dbReference type="InterPro" id="IPR011009">
    <property type="entry name" value="Kinase-like_dom_sf"/>
</dbReference>
<dbReference type="SUPFAM" id="SSF56112">
    <property type="entry name" value="Protein kinase-like (PK-like)"/>
    <property type="match status" value="1"/>
</dbReference>
<keyword evidence="4" id="KW-0067">ATP-binding</keyword>
<evidence type="ECO:0000256" key="2">
    <source>
        <dbReference type="ARBA" id="ARBA00022741"/>
    </source>
</evidence>
<organism evidence="7 8">
    <name type="scientific">Tahibacter soli</name>
    <dbReference type="NCBI Taxonomy" id="2983605"/>
    <lineage>
        <taxon>Bacteria</taxon>
        <taxon>Pseudomonadati</taxon>
        <taxon>Pseudomonadota</taxon>
        <taxon>Gammaproteobacteria</taxon>
        <taxon>Lysobacterales</taxon>
        <taxon>Rhodanobacteraceae</taxon>
        <taxon>Tahibacter</taxon>
    </lineage>
</organism>
<proteinExistence type="predicted"/>
<evidence type="ECO:0000256" key="1">
    <source>
        <dbReference type="ARBA" id="ARBA00022679"/>
    </source>
</evidence>
<dbReference type="Proteomes" id="UP001139971">
    <property type="component" value="Unassembled WGS sequence"/>
</dbReference>
<reference evidence="7" key="1">
    <citation type="submission" date="2023-02" db="EMBL/GenBank/DDBJ databases">
        <title>Tahibacter soli sp. nov. isolated from soil.</title>
        <authorList>
            <person name="Baek J.H."/>
            <person name="Lee J.K."/>
            <person name="Choi D.G."/>
            <person name="Jeon C.O."/>
        </authorList>
    </citation>
    <scope>NUCLEOTIDE SEQUENCE</scope>
    <source>
        <strain evidence="7">BL</strain>
    </source>
</reference>
<dbReference type="EMBL" id="JAOVZO020000019">
    <property type="protein sequence ID" value="MDC8014729.1"/>
    <property type="molecule type" value="Genomic_DNA"/>
</dbReference>
<evidence type="ECO:0000256" key="3">
    <source>
        <dbReference type="ARBA" id="ARBA00022777"/>
    </source>
</evidence>
<protein>
    <submittedName>
        <fullName evidence="7">Serine/threonine-protein kinase</fullName>
    </submittedName>
</protein>
<dbReference type="RefSeq" id="WP_263541027.1">
    <property type="nucleotide sequence ID" value="NZ_JAOVZO020000019.1"/>
</dbReference>
<evidence type="ECO:0000313" key="8">
    <source>
        <dbReference type="Proteomes" id="UP001139971"/>
    </source>
</evidence>
<dbReference type="PANTHER" id="PTHR43289:SF34">
    <property type="entry name" value="SERINE_THREONINE-PROTEIN KINASE YBDM-RELATED"/>
    <property type="match status" value="1"/>
</dbReference>
<dbReference type="Pfam" id="PF00069">
    <property type="entry name" value="Pkinase"/>
    <property type="match status" value="1"/>
</dbReference>
<dbReference type="SUPFAM" id="SSF48452">
    <property type="entry name" value="TPR-like"/>
    <property type="match status" value="3"/>
</dbReference>
<name>A0A9X4BLX5_9GAMM</name>
<evidence type="ECO:0000256" key="4">
    <source>
        <dbReference type="ARBA" id="ARBA00022840"/>
    </source>
</evidence>
<dbReference type="InterPro" id="IPR019734">
    <property type="entry name" value="TPR_rpt"/>
</dbReference>
<dbReference type="InterPro" id="IPR000719">
    <property type="entry name" value="Prot_kinase_dom"/>
</dbReference>
<feature type="repeat" description="TPR" evidence="5">
    <location>
        <begin position="577"/>
        <end position="610"/>
    </location>
</feature>
<keyword evidence="3 7" id="KW-0418">Kinase</keyword>
<dbReference type="GO" id="GO:0005524">
    <property type="term" value="F:ATP binding"/>
    <property type="evidence" value="ECO:0007669"/>
    <property type="project" value="UniProtKB-KW"/>
</dbReference>
<dbReference type="InterPro" id="IPR008271">
    <property type="entry name" value="Ser/Thr_kinase_AS"/>
</dbReference>
<dbReference type="Gene3D" id="1.25.40.10">
    <property type="entry name" value="Tetratricopeptide repeat domain"/>
    <property type="match status" value="3"/>
</dbReference>
<keyword evidence="8" id="KW-1185">Reference proteome</keyword>
<dbReference type="Pfam" id="PF13374">
    <property type="entry name" value="TPR_10"/>
    <property type="match status" value="1"/>
</dbReference>
<dbReference type="Gene3D" id="3.30.200.20">
    <property type="entry name" value="Phosphorylase Kinase, domain 1"/>
    <property type="match status" value="1"/>
</dbReference>
<dbReference type="GO" id="GO:0004674">
    <property type="term" value="F:protein serine/threonine kinase activity"/>
    <property type="evidence" value="ECO:0007669"/>
    <property type="project" value="TreeGrafter"/>
</dbReference>
<evidence type="ECO:0000256" key="5">
    <source>
        <dbReference type="PROSITE-ProRule" id="PRU00339"/>
    </source>
</evidence>